<evidence type="ECO:0000256" key="1">
    <source>
        <dbReference type="ARBA" id="ARBA00001947"/>
    </source>
</evidence>
<feature type="domain" description="Metallo-beta-lactamase" evidence="6">
    <location>
        <begin position="4"/>
        <end position="173"/>
    </location>
</feature>
<dbReference type="Proteomes" id="UP000029567">
    <property type="component" value="Unassembled WGS sequence"/>
</dbReference>
<dbReference type="GO" id="GO:0016787">
    <property type="term" value="F:hydrolase activity"/>
    <property type="evidence" value="ECO:0007669"/>
    <property type="project" value="UniProtKB-KW"/>
</dbReference>
<dbReference type="EMBL" id="AWTN01000138">
    <property type="protein sequence ID" value="KGG83655.1"/>
    <property type="molecule type" value="Genomic_DNA"/>
</dbReference>
<proteinExistence type="inferred from homology"/>
<keyword evidence="4" id="KW-0378">Hydrolase</keyword>
<evidence type="ECO:0000259" key="6">
    <source>
        <dbReference type="SMART" id="SM00849"/>
    </source>
</evidence>
<dbReference type="InterPro" id="IPR051013">
    <property type="entry name" value="MBL_superfamily_lactonases"/>
</dbReference>
<comment type="caution">
    <text evidence="7">The sequence shown here is derived from an EMBL/GenBank/DDBJ whole genome shotgun (WGS) entry which is preliminary data.</text>
</comment>
<dbReference type="PANTHER" id="PTHR42978:SF2">
    <property type="entry name" value="102 KBASES UNSTABLE REGION: FROM 1 TO 119443"/>
    <property type="match status" value="1"/>
</dbReference>
<dbReference type="Gene3D" id="3.60.15.10">
    <property type="entry name" value="Ribonuclease Z/Hydroxyacylglutathione hydrolase-like"/>
    <property type="match status" value="1"/>
</dbReference>
<protein>
    <submittedName>
        <fullName evidence="7">Metallo-beta-lactamase</fullName>
    </submittedName>
</protein>
<accession>A0A0E3BDS3</accession>
<dbReference type="Pfam" id="PF00753">
    <property type="entry name" value="Lactamase_B"/>
    <property type="match status" value="1"/>
</dbReference>
<dbReference type="GO" id="GO:0046872">
    <property type="term" value="F:metal ion binding"/>
    <property type="evidence" value="ECO:0007669"/>
    <property type="project" value="UniProtKB-KW"/>
</dbReference>
<evidence type="ECO:0000313" key="7">
    <source>
        <dbReference type="EMBL" id="KGG83655.1"/>
    </source>
</evidence>
<evidence type="ECO:0000256" key="4">
    <source>
        <dbReference type="ARBA" id="ARBA00022801"/>
    </source>
</evidence>
<dbReference type="SUPFAM" id="SSF56281">
    <property type="entry name" value="Metallo-hydrolase/oxidoreductase"/>
    <property type="match status" value="1"/>
</dbReference>
<keyword evidence="5" id="KW-0862">Zinc</keyword>
<comment type="cofactor">
    <cofactor evidence="1">
        <name>Zn(2+)</name>
        <dbReference type="ChEBI" id="CHEBI:29105"/>
    </cofactor>
</comment>
<evidence type="ECO:0000256" key="5">
    <source>
        <dbReference type="ARBA" id="ARBA00022833"/>
    </source>
</evidence>
<name>A0A0E3BDS3_9BURK</name>
<dbReference type="InterPro" id="IPR036866">
    <property type="entry name" value="RibonucZ/Hydroxyglut_hydro"/>
</dbReference>
<dbReference type="AlphaFoldDB" id="A0A0E3BDS3"/>
<keyword evidence="3" id="KW-0479">Metal-binding</keyword>
<evidence type="ECO:0000313" key="8">
    <source>
        <dbReference type="Proteomes" id="UP000029567"/>
    </source>
</evidence>
<evidence type="ECO:0000256" key="3">
    <source>
        <dbReference type="ARBA" id="ARBA00022723"/>
    </source>
</evidence>
<organism evidence="7 8">
    <name type="scientific">Comamonas thiooxydans</name>
    <dbReference type="NCBI Taxonomy" id="363952"/>
    <lineage>
        <taxon>Bacteria</taxon>
        <taxon>Pseudomonadati</taxon>
        <taxon>Pseudomonadota</taxon>
        <taxon>Betaproteobacteria</taxon>
        <taxon>Burkholderiales</taxon>
        <taxon>Comamonadaceae</taxon>
        <taxon>Comamonas</taxon>
    </lineage>
</organism>
<comment type="similarity">
    <text evidence="2">Belongs to the metallo-beta-lactamase superfamily.</text>
</comment>
<dbReference type="PANTHER" id="PTHR42978">
    <property type="entry name" value="QUORUM-QUENCHING LACTONASE YTNP-RELATED-RELATED"/>
    <property type="match status" value="1"/>
</dbReference>
<reference evidence="7 8" key="1">
    <citation type="submission" date="2013-09" db="EMBL/GenBank/DDBJ databases">
        <title>High correlation between genotypes and phenotypes of environmental bacteria Comamonas testosteroni strains.</title>
        <authorList>
            <person name="Liu L."/>
            <person name="Zhu W."/>
            <person name="Xia X."/>
            <person name="Xu B."/>
            <person name="Luo M."/>
            <person name="Wang G."/>
        </authorList>
    </citation>
    <scope>NUCLEOTIDE SEQUENCE [LARGE SCALE GENOMIC DNA]</scope>
    <source>
        <strain evidence="7 8">JL14</strain>
    </source>
</reference>
<sequence length="225" mass="24573">MLLDVGAFGVRRALKEQLAKVGVAPDDVTDVVLTHAHYDHAVNFTLFPHATVWIGAAELQWATAQPQGFNPLPELYVRELQASSRVRHVQPGERFLPGLQAIAAPGHTPGHLVFLLDGVQVPVLFTGDAAKNRAELQGMQVDASLDHMASEATLHAIWRIWRAVPGTIVVPGHDLSMVLDYTGRPQYIAERRAQIAAWFGESLAEQSIIDLCCPPPLGLFQNLVS</sequence>
<gene>
    <name evidence="7" type="ORF">P245_25080</name>
</gene>
<dbReference type="InterPro" id="IPR001279">
    <property type="entry name" value="Metallo-B-lactamas"/>
</dbReference>
<evidence type="ECO:0000256" key="2">
    <source>
        <dbReference type="ARBA" id="ARBA00007749"/>
    </source>
</evidence>
<dbReference type="SMART" id="SM00849">
    <property type="entry name" value="Lactamase_B"/>
    <property type="match status" value="1"/>
</dbReference>